<protein>
    <submittedName>
        <fullName evidence="4">Amidohydrolase</fullName>
    </submittedName>
</protein>
<evidence type="ECO:0000313" key="5">
    <source>
        <dbReference type="Proteomes" id="UP000251891"/>
    </source>
</evidence>
<dbReference type="Gene3D" id="3.20.20.140">
    <property type="entry name" value="Metal-dependent hydrolases"/>
    <property type="match status" value="1"/>
</dbReference>
<dbReference type="PANTHER" id="PTHR21240:SF28">
    <property type="entry name" value="ISO-OROTATE DECARBOXYLASE (EUROFUNG)"/>
    <property type="match status" value="1"/>
</dbReference>
<dbReference type="GO" id="GO:0016831">
    <property type="term" value="F:carboxy-lyase activity"/>
    <property type="evidence" value="ECO:0007669"/>
    <property type="project" value="InterPro"/>
</dbReference>
<keyword evidence="1" id="KW-0456">Lyase</keyword>
<dbReference type="Proteomes" id="UP000251891">
    <property type="component" value="Unassembled WGS sequence"/>
</dbReference>
<feature type="compositionally biased region" description="Low complexity" evidence="2">
    <location>
        <begin position="1"/>
        <end position="15"/>
    </location>
</feature>
<reference evidence="4 5" key="1">
    <citation type="submission" date="2018-06" db="EMBL/GenBank/DDBJ databases">
        <title>Actinomadura craniellae sp. nov. isolated from marine sponge Craniella sp.</title>
        <authorList>
            <person name="Li L."/>
            <person name="Xu Q.H."/>
            <person name="Lin H.W."/>
            <person name="Lu Y.H."/>
        </authorList>
    </citation>
    <scope>NUCLEOTIDE SEQUENCE [LARGE SCALE GENOMIC DNA]</scope>
    <source>
        <strain evidence="4 5">LHW63021</strain>
    </source>
</reference>
<dbReference type="Pfam" id="PF04909">
    <property type="entry name" value="Amidohydro_2"/>
    <property type="match status" value="1"/>
</dbReference>
<dbReference type="PANTHER" id="PTHR21240">
    <property type="entry name" value="2-AMINO-3-CARBOXYLMUCONATE-6-SEMIALDEHYDE DECARBOXYLASE"/>
    <property type="match status" value="1"/>
</dbReference>
<dbReference type="GO" id="GO:0005737">
    <property type="term" value="C:cytoplasm"/>
    <property type="evidence" value="ECO:0007669"/>
    <property type="project" value="TreeGrafter"/>
</dbReference>
<gene>
    <name evidence="4" type="ORF">DPM19_01540</name>
</gene>
<proteinExistence type="predicted"/>
<accession>A0A365HGX3</accession>
<dbReference type="AlphaFoldDB" id="A0A365HGX3"/>
<comment type="caution">
    <text evidence="4">The sequence shown here is derived from an EMBL/GenBank/DDBJ whole genome shotgun (WGS) entry which is preliminary data.</text>
</comment>
<dbReference type="SUPFAM" id="SSF51556">
    <property type="entry name" value="Metallo-dependent hydrolases"/>
    <property type="match status" value="1"/>
</dbReference>
<dbReference type="EMBL" id="QLYX01000001">
    <property type="protein sequence ID" value="RAY17283.1"/>
    <property type="molecule type" value="Genomic_DNA"/>
</dbReference>
<name>A0A365HGX3_9ACTN</name>
<evidence type="ECO:0000259" key="3">
    <source>
        <dbReference type="Pfam" id="PF04909"/>
    </source>
</evidence>
<dbReference type="OrthoDB" id="8673173at2"/>
<dbReference type="InterPro" id="IPR006680">
    <property type="entry name" value="Amidohydro-rel"/>
</dbReference>
<dbReference type="GO" id="GO:0016787">
    <property type="term" value="F:hydrolase activity"/>
    <property type="evidence" value="ECO:0007669"/>
    <property type="project" value="UniProtKB-KW"/>
</dbReference>
<sequence>MTSANEPATEPATTGPGPGSDWPVTVDVHAHALPLPLLRYLADRGYADLSGMDSGTLLLDPRVSGVARGARIPLAADQYDVRRRLTSMDAAGIAAQLVAAPPFVFASSADDDELVLEITRRSNDALAEYVSADRRLAALGTVPVGLPGAAREAARCLDELGMAGLTTGTFGGGRELDDPVNEDLWSLLTERRAFCLVHPSRASSPARLREYHLVQLLGYPAETALAAARLIFGGVLDRHDPVLCLVHGGGCLPGLVPRLDLGWRRKRESQTVSASPRDYLRRLHYDTAVFDGTALRRLIEDVGPGNVLLGTDLPFDLADVDAVSTVREQGLPPAVEHAILAGNALRLIPSLTTAPGTPGAAG</sequence>
<evidence type="ECO:0000313" key="4">
    <source>
        <dbReference type="EMBL" id="RAY17283.1"/>
    </source>
</evidence>
<feature type="region of interest" description="Disordered" evidence="2">
    <location>
        <begin position="1"/>
        <end position="23"/>
    </location>
</feature>
<evidence type="ECO:0000256" key="1">
    <source>
        <dbReference type="ARBA" id="ARBA00023239"/>
    </source>
</evidence>
<dbReference type="GO" id="GO:0019748">
    <property type="term" value="P:secondary metabolic process"/>
    <property type="evidence" value="ECO:0007669"/>
    <property type="project" value="TreeGrafter"/>
</dbReference>
<organism evidence="4 5">
    <name type="scientific">Actinomadura craniellae</name>
    <dbReference type="NCBI Taxonomy" id="2231787"/>
    <lineage>
        <taxon>Bacteria</taxon>
        <taxon>Bacillati</taxon>
        <taxon>Actinomycetota</taxon>
        <taxon>Actinomycetes</taxon>
        <taxon>Streptosporangiales</taxon>
        <taxon>Thermomonosporaceae</taxon>
        <taxon>Actinomadura</taxon>
    </lineage>
</organism>
<feature type="domain" description="Amidohydrolase-related" evidence="3">
    <location>
        <begin position="26"/>
        <end position="347"/>
    </location>
</feature>
<keyword evidence="4" id="KW-0378">Hydrolase</keyword>
<keyword evidence="5" id="KW-1185">Reference proteome</keyword>
<dbReference type="InterPro" id="IPR032465">
    <property type="entry name" value="ACMSD"/>
</dbReference>
<evidence type="ECO:0000256" key="2">
    <source>
        <dbReference type="SAM" id="MobiDB-lite"/>
    </source>
</evidence>
<dbReference type="InterPro" id="IPR032466">
    <property type="entry name" value="Metal_Hydrolase"/>
</dbReference>